<dbReference type="InterPro" id="IPR001647">
    <property type="entry name" value="HTH_TetR"/>
</dbReference>
<evidence type="ECO:0000256" key="3">
    <source>
        <dbReference type="ARBA" id="ARBA00023125"/>
    </source>
</evidence>
<dbReference type="Pfam" id="PF00440">
    <property type="entry name" value="TetR_N"/>
    <property type="match status" value="1"/>
</dbReference>
<dbReference type="PROSITE" id="PS50977">
    <property type="entry name" value="HTH_TETR_2"/>
    <property type="match status" value="1"/>
</dbReference>
<comment type="caution">
    <text evidence="7">The sequence shown here is derived from an EMBL/GenBank/DDBJ whole genome shotgun (WGS) entry which is preliminary data.</text>
</comment>
<organism evidence="7 8">
    <name type="scientific">Pseudonocardia xishanensis</name>
    <dbReference type="NCBI Taxonomy" id="630995"/>
    <lineage>
        <taxon>Bacteria</taxon>
        <taxon>Bacillati</taxon>
        <taxon>Actinomycetota</taxon>
        <taxon>Actinomycetes</taxon>
        <taxon>Pseudonocardiales</taxon>
        <taxon>Pseudonocardiaceae</taxon>
        <taxon>Pseudonocardia</taxon>
    </lineage>
</organism>
<accession>A0ABP8RUD4</accession>
<protein>
    <submittedName>
        <fullName evidence="7">TetR/AcrR family transcriptional regulator</fullName>
    </submittedName>
</protein>
<evidence type="ECO:0000259" key="6">
    <source>
        <dbReference type="PROSITE" id="PS50977"/>
    </source>
</evidence>
<keyword evidence="1" id="KW-0678">Repressor</keyword>
<dbReference type="Proteomes" id="UP001501598">
    <property type="component" value="Unassembled WGS sequence"/>
</dbReference>
<dbReference type="Gene3D" id="1.10.357.10">
    <property type="entry name" value="Tetracycline Repressor, domain 2"/>
    <property type="match status" value="1"/>
</dbReference>
<evidence type="ECO:0000256" key="1">
    <source>
        <dbReference type="ARBA" id="ARBA00022491"/>
    </source>
</evidence>
<sequence>MTETRDAPNGHTVRSERSTRLLIRAAGELIAEGGYATVTLAMVGERAGYSRSLATARFGSKAKLLDALVDHIVTRWNLATVIPKTEGEPGLEALTIVLRSIRDSYGKDPQSLRVLYALMFEALGPDEELRVRFRDFHRDMRADLAATVRRGIEDGSITAAVDPEAEARFIMATLRGVGYQWRLDPEEFEPVSPLDMLIESTRARLEAVPAPAER</sequence>
<keyword evidence="4" id="KW-0804">Transcription</keyword>
<dbReference type="SUPFAM" id="SSF46689">
    <property type="entry name" value="Homeodomain-like"/>
    <property type="match status" value="1"/>
</dbReference>
<keyword evidence="3 5" id="KW-0238">DNA-binding</keyword>
<dbReference type="EMBL" id="BAABGT010000040">
    <property type="protein sequence ID" value="GAA4548660.1"/>
    <property type="molecule type" value="Genomic_DNA"/>
</dbReference>
<dbReference type="InterPro" id="IPR036271">
    <property type="entry name" value="Tet_transcr_reg_TetR-rel_C_sf"/>
</dbReference>
<keyword evidence="8" id="KW-1185">Reference proteome</keyword>
<proteinExistence type="predicted"/>
<feature type="domain" description="HTH tetR-type" evidence="6">
    <location>
        <begin position="16"/>
        <end position="76"/>
    </location>
</feature>
<evidence type="ECO:0000256" key="5">
    <source>
        <dbReference type="PROSITE-ProRule" id="PRU00335"/>
    </source>
</evidence>
<dbReference type="InterPro" id="IPR050109">
    <property type="entry name" value="HTH-type_TetR-like_transc_reg"/>
</dbReference>
<dbReference type="Pfam" id="PF13977">
    <property type="entry name" value="TetR_C_6"/>
    <property type="match status" value="1"/>
</dbReference>
<keyword evidence="2" id="KW-0805">Transcription regulation</keyword>
<reference evidence="8" key="1">
    <citation type="journal article" date="2019" name="Int. J. Syst. Evol. Microbiol.">
        <title>The Global Catalogue of Microorganisms (GCM) 10K type strain sequencing project: providing services to taxonomists for standard genome sequencing and annotation.</title>
        <authorList>
            <consortium name="The Broad Institute Genomics Platform"/>
            <consortium name="The Broad Institute Genome Sequencing Center for Infectious Disease"/>
            <person name="Wu L."/>
            <person name="Ma J."/>
        </authorList>
    </citation>
    <scope>NUCLEOTIDE SEQUENCE [LARGE SCALE GENOMIC DNA]</scope>
    <source>
        <strain evidence="8">JCM 17906</strain>
    </source>
</reference>
<evidence type="ECO:0000256" key="2">
    <source>
        <dbReference type="ARBA" id="ARBA00023015"/>
    </source>
</evidence>
<dbReference type="SUPFAM" id="SSF48498">
    <property type="entry name" value="Tetracyclin repressor-like, C-terminal domain"/>
    <property type="match status" value="1"/>
</dbReference>
<name>A0ABP8RUD4_9PSEU</name>
<dbReference type="RefSeq" id="WP_345419313.1">
    <property type="nucleotide sequence ID" value="NZ_BAABGT010000040.1"/>
</dbReference>
<evidence type="ECO:0000313" key="7">
    <source>
        <dbReference type="EMBL" id="GAA4548660.1"/>
    </source>
</evidence>
<gene>
    <name evidence="7" type="ORF">GCM10023175_35470</name>
</gene>
<feature type="DNA-binding region" description="H-T-H motif" evidence="5">
    <location>
        <begin position="39"/>
        <end position="58"/>
    </location>
</feature>
<evidence type="ECO:0000256" key="4">
    <source>
        <dbReference type="ARBA" id="ARBA00023163"/>
    </source>
</evidence>
<dbReference type="PANTHER" id="PTHR30055">
    <property type="entry name" value="HTH-TYPE TRANSCRIPTIONAL REGULATOR RUTR"/>
    <property type="match status" value="1"/>
</dbReference>
<dbReference type="InterPro" id="IPR009057">
    <property type="entry name" value="Homeodomain-like_sf"/>
</dbReference>
<dbReference type="PANTHER" id="PTHR30055:SF238">
    <property type="entry name" value="MYCOFACTOCIN BIOSYNTHESIS TRANSCRIPTIONAL REGULATOR MFTR-RELATED"/>
    <property type="match status" value="1"/>
</dbReference>
<dbReference type="InterPro" id="IPR039538">
    <property type="entry name" value="BetI_C"/>
</dbReference>
<evidence type="ECO:0000313" key="8">
    <source>
        <dbReference type="Proteomes" id="UP001501598"/>
    </source>
</evidence>